<reference evidence="3 4" key="1">
    <citation type="journal article" date="2014" name="Genome Announc.">
        <title>Draft Genome Sequence of Lysobacter capsici AZ78, a Bacterium Antagonistic to Plant-Pathogenic Oomycetes.</title>
        <authorList>
            <person name="Puopolo G."/>
            <person name="Sonego P."/>
            <person name="Engelen K."/>
            <person name="Pertot I."/>
        </authorList>
    </citation>
    <scope>NUCLEOTIDE SEQUENCE [LARGE SCALE GENOMIC DNA]</scope>
    <source>
        <strain evidence="3 4">AZ78</strain>
    </source>
</reference>
<evidence type="ECO:0000256" key="1">
    <source>
        <dbReference type="SAM" id="MobiDB-lite"/>
    </source>
</evidence>
<keyword evidence="2" id="KW-0472">Membrane</keyword>
<organism evidence="3 4">
    <name type="scientific">Lysobacter capsici AZ78</name>
    <dbReference type="NCBI Taxonomy" id="1444315"/>
    <lineage>
        <taxon>Bacteria</taxon>
        <taxon>Pseudomonadati</taxon>
        <taxon>Pseudomonadota</taxon>
        <taxon>Gammaproteobacteria</taxon>
        <taxon>Lysobacterales</taxon>
        <taxon>Lysobacteraceae</taxon>
        <taxon>Lysobacter</taxon>
    </lineage>
</organism>
<keyword evidence="4" id="KW-1185">Reference proteome</keyword>
<evidence type="ECO:0000313" key="3">
    <source>
        <dbReference type="EMBL" id="KWS04817.1"/>
    </source>
</evidence>
<accession>A0A108U930</accession>
<feature type="transmembrane region" description="Helical" evidence="2">
    <location>
        <begin position="352"/>
        <end position="380"/>
    </location>
</feature>
<feature type="region of interest" description="Disordered" evidence="1">
    <location>
        <begin position="204"/>
        <end position="288"/>
    </location>
</feature>
<evidence type="ECO:0000256" key="2">
    <source>
        <dbReference type="SAM" id="Phobius"/>
    </source>
</evidence>
<feature type="transmembrane region" description="Helical" evidence="2">
    <location>
        <begin position="305"/>
        <end position="332"/>
    </location>
</feature>
<gene>
    <name evidence="3" type="ORF">AZ78_2367</name>
</gene>
<feature type="compositionally biased region" description="Basic and acidic residues" evidence="1">
    <location>
        <begin position="230"/>
        <end position="243"/>
    </location>
</feature>
<evidence type="ECO:0000313" key="4">
    <source>
        <dbReference type="Proteomes" id="UP000023435"/>
    </source>
</evidence>
<name>A0A108U930_9GAMM</name>
<dbReference type="Proteomes" id="UP000023435">
    <property type="component" value="Unassembled WGS sequence"/>
</dbReference>
<protein>
    <submittedName>
        <fullName evidence="3">Uncharacterized protein</fullName>
    </submittedName>
</protein>
<dbReference type="EMBL" id="JAJA02000001">
    <property type="protein sequence ID" value="KWS04817.1"/>
    <property type="molecule type" value="Genomic_DNA"/>
</dbReference>
<comment type="caution">
    <text evidence="3">The sequence shown here is derived from an EMBL/GenBank/DDBJ whole genome shotgun (WGS) entry which is preliminary data.</text>
</comment>
<feature type="transmembrane region" description="Helical" evidence="2">
    <location>
        <begin position="20"/>
        <end position="40"/>
    </location>
</feature>
<proteinExistence type="predicted"/>
<sequence length="391" mass="43118">MYLTILEQGDELIVRRSRWLATLGFVAASLLLILSAPLLIGLDEAYGTGTFLRRMRRQGGLDVLLMLSMYSLVCALGVGLLLQARPWLELRLALQAGRCECVGWDVFGRGRLQRSATFARPRAVQVRHWSGKGLFRRTGLTLIDADGREHAITDEEFALPQWTGETHRLHERVRRYLGLDATVGRARAGASIAAARAAAAKATKTAAVAPEPTPEPAPIREKKVRRSERIRRERERVRVERERRRARAANGHHDDHDRVAAPPRPRPPQRPPHHTTAAPAREPEPGEPARVAAARSSAGTRIAGALGGAFFGLLGVSMARDMFVALTTGALYMGRSRFGSSSTLLLFSDMPVWFSFAIFCRGLLVLLCLGLVCGGLKMLFGDPDDTRARRR</sequence>
<keyword evidence="2" id="KW-1133">Transmembrane helix</keyword>
<keyword evidence="2" id="KW-0812">Transmembrane</keyword>
<dbReference type="AlphaFoldDB" id="A0A108U930"/>
<feature type="transmembrane region" description="Helical" evidence="2">
    <location>
        <begin position="60"/>
        <end position="82"/>
    </location>
</feature>